<accession>A0ABW1K9W5</accession>
<comment type="caution">
    <text evidence="1">The sequence shown here is derived from an EMBL/GenBank/DDBJ whole genome shotgun (WGS) entry which is preliminary data.</text>
</comment>
<sequence>MRLNDLNNQVNESIRVHHASGHFDREEAMARLTANGLTEVQAKDLLAQPVDVGLFHEYGTYPPEVDVTP</sequence>
<name>A0ABW1K9W5_9ACTN</name>
<keyword evidence="2" id="KW-1185">Reference proteome</keyword>
<gene>
    <name evidence="1" type="ORF">ACFP2T_16405</name>
</gene>
<dbReference type="EMBL" id="JBHSPR010000010">
    <property type="protein sequence ID" value="MFC6017784.1"/>
    <property type="molecule type" value="Genomic_DNA"/>
</dbReference>
<protein>
    <submittedName>
        <fullName evidence="1">Uncharacterized protein</fullName>
    </submittedName>
</protein>
<evidence type="ECO:0000313" key="1">
    <source>
        <dbReference type="EMBL" id="MFC6017784.1"/>
    </source>
</evidence>
<dbReference type="Proteomes" id="UP001596203">
    <property type="component" value="Unassembled WGS sequence"/>
</dbReference>
<organism evidence="1 2">
    <name type="scientific">Plantactinospora solaniradicis</name>
    <dbReference type="NCBI Taxonomy" id="1723736"/>
    <lineage>
        <taxon>Bacteria</taxon>
        <taxon>Bacillati</taxon>
        <taxon>Actinomycetota</taxon>
        <taxon>Actinomycetes</taxon>
        <taxon>Micromonosporales</taxon>
        <taxon>Micromonosporaceae</taxon>
        <taxon>Plantactinospora</taxon>
    </lineage>
</organism>
<reference evidence="2" key="1">
    <citation type="journal article" date="2019" name="Int. J. Syst. Evol. Microbiol.">
        <title>The Global Catalogue of Microorganisms (GCM) 10K type strain sequencing project: providing services to taxonomists for standard genome sequencing and annotation.</title>
        <authorList>
            <consortium name="The Broad Institute Genomics Platform"/>
            <consortium name="The Broad Institute Genome Sequencing Center for Infectious Disease"/>
            <person name="Wu L."/>
            <person name="Ma J."/>
        </authorList>
    </citation>
    <scope>NUCLEOTIDE SEQUENCE [LARGE SCALE GENOMIC DNA]</scope>
    <source>
        <strain evidence="2">ZS-35-S2</strain>
    </source>
</reference>
<dbReference type="RefSeq" id="WP_377422309.1">
    <property type="nucleotide sequence ID" value="NZ_JBHSPR010000010.1"/>
</dbReference>
<evidence type="ECO:0000313" key="2">
    <source>
        <dbReference type="Proteomes" id="UP001596203"/>
    </source>
</evidence>
<proteinExistence type="predicted"/>